<dbReference type="AlphaFoldDB" id="A0A6C0JKC9"/>
<name>A0A6C0JKC9_9ZZZZ</name>
<dbReference type="EMBL" id="MN740420">
    <property type="protein sequence ID" value="QHU05833.1"/>
    <property type="molecule type" value="Genomic_DNA"/>
</dbReference>
<accession>A0A6C0JKC9</accession>
<organism evidence="1">
    <name type="scientific">viral metagenome</name>
    <dbReference type="NCBI Taxonomy" id="1070528"/>
    <lineage>
        <taxon>unclassified sequences</taxon>
        <taxon>metagenomes</taxon>
        <taxon>organismal metagenomes</taxon>
    </lineage>
</organism>
<sequence>MSETLNAIEFSNNNITFRFIDIAVQVEIPLEFGDFNFIPGFPKSDSISRINLPIDKFSTLFYFNITKNDLDDNNFTNMFYAINSNSFNNSEDIPFSNAIVDRATAVSPTFRYQQQKIDFVRHLLREITTSIYMNGLFSNRAQLVENITQLDASFNTLIMNKLNICGTIQYPRDNNNYYNNPTRILFENLLLENDVIEINNRDRRAALITTMNTLVNNTYTSNNNTSYYLYAKVSNNASYKYFYPINITNTGTLTNEFVYDTFQVTTPYIDSNQSIANKVTTYDNESYTFYGGNMSNTIAPTNMSSYDTLHNTMWPVPLAYGDSLSVRLNYHPKDNNFCGKTVRDYSYEVYLNMGLESTYNMSYGNSSYVVGTANVVEFDGINALQTTGNASVYQHIFFNSENKNLCNNPSNLYISPYNFYPTLSDIQNIEYNASSDTDTTNWYLSVFTRPFTKDGVVGFERFNTIPMVTNKNVWESFNLDGLNASHELKWSAVSNCNCSSDWATLIDTPVNSSAPYGTIYKIEDFQIMIMSIVYDTPSTVSTIKNVKVTFKDGRVIQMV</sequence>
<protein>
    <submittedName>
        <fullName evidence="1">Uncharacterized protein</fullName>
    </submittedName>
</protein>
<proteinExistence type="predicted"/>
<reference evidence="1" key="1">
    <citation type="journal article" date="2020" name="Nature">
        <title>Giant virus diversity and host interactions through global metagenomics.</title>
        <authorList>
            <person name="Schulz F."/>
            <person name="Roux S."/>
            <person name="Paez-Espino D."/>
            <person name="Jungbluth S."/>
            <person name="Walsh D.A."/>
            <person name="Denef V.J."/>
            <person name="McMahon K.D."/>
            <person name="Konstantinidis K.T."/>
            <person name="Eloe-Fadrosh E.A."/>
            <person name="Kyrpides N.C."/>
            <person name="Woyke T."/>
        </authorList>
    </citation>
    <scope>NUCLEOTIDE SEQUENCE</scope>
    <source>
        <strain evidence="1">GVMAG-M-3300027736-24</strain>
    </source>
</reference>
<evidence type="ECO:0000313" key="1">
    <source>
        <dbReference type="EMBL" id="QHU05833.1"/>
    </source>
</evidence>